<protein>
    <submittedName>
        <fullName evidence="2">UPF0598 C8orf82-like protein, putative</fullName>
    </submittedName>
</protein>
<comment type="similarity">
    <text evidence="1">Belongs to the UPF0598 family.</text>
</comment>
<sequence>MLRMQFFQICKQIPLTTFKRLQFNSKYSFQNKVQYLEQNDGSLREYFFFIDHKGLLYLDDQDSYNFTNCLKDKRFMKNFYKNLIKNKTGRNLNYSHVSECWGEYNYVRSSVKPIVFSHLDENDQLHYSLYLTENFNPSEVKKDEQGLLYHKVDLNDIGYGIFSTDVSMMLSKNIKIDGNIMQLEWKGKVYEIQNIDEEEAAKFDHYKD</sequence>
<dbReference type="InterPro" id="IPR028108">
    <property type="entry name" value="DUF4505"/>
</dbReference>
<organism evidence="2 3">
    <name type="scientific">Tetrahymena thermophila (strain SB210)</name>
    <dbReference type="NCBI Taxonomy" id="312017"/>
    <lineage>
        <taxon>Eukaryota</taxon>
        <taxon>Sar</taxon>
        <taxon>Alveolata</taxon>
        <taxon>Ciliophora</taxon>
        <taxon>Intramacronucleata</taxon>
        <taxon>Oligohymenophorea</taxon>
        <taxon>Hymenostomatida</taxon>
        <taxon>Tetrahymenina</taxon>
        <taxon>Tetrahymenidae</taxon>
        <taxon>Tetrahymena</taxon>
    </lineage>
</organism>
<dbReference type="InParanoid" id="Q23FS8"/>
<dbReference type="PANTHER" id="PTHR31449:SF3">
    <property type="entry name" value="UPF0598 PROTEIN C8ORF82"/>
    <property type="match status" value="1"/>
</dbReference>
<name>Q23FS8_TETTS</name>
<dbReference type="KEGG" id="tet:TTHERM_00079360"/>
<dbReference type="HOGENOM" id="CLU_1263818_0_0_1"/>
<gene>
    <name evidence="2" type="ORF">TTHERM_00079360</name>
</gene>
<dbReference type="PANTHER" id="PTHR31449">
    <property type="entry name" value="UPF0598 PROTEIN C8ORF82"/>
    <property type="match status" value="1"/>
</dbReference>
<reference evidence="3" key="1">
    <citation type="journal article" date="2006" name="PLoS Biol.">
        <title>Macronuclear genome sequence of the ciliate Tetrahymena thermophila, a model eukaryote.</title>
        <authorList>
            <person name="Eisen J.A."/>
            <person name="Coyne R.S."/>
            <person name="Wu M."/>
            <person name="Wu D."/>
            <person name="Thiagarajan M."/>
            <person name="Wortman J.R."/>
            <person name="Badger J.H."/>
            <person name="Ren Q."/>
            <person name="Amedeo P."/>
            <person name="Jones K.M."/>
            <person name="Tallon L.J."/>
            <person name="Delcher A.L."/>
            <person name="Salzberg S.L."/>
            <person name="Silva J.C."/>
            <person name="Haas B.J."/>
            <person name="Majoros W.H."/>
            <person name="Farzad M."/>
            <person name="Carlton J.M."/>
            <person name="Smith R.K. Jr."/>
            <person name="Garg J."/>
            <person name="Pearlman R.E."/>
            <person name="Karrer K.M."/>
            <person name="Sun L."/>
            <person name="Manning G."/>
            <person name="Elde N.C."/>
            <person name="Turkewitz A.P."/>
            <person name="Asai D.J."/>
            <person name="Wilkes D.E."/>
            <person name="Wang Y."/>
            <person name="Cai H."/>
            <person name="Collins K."/>
            <person name="Stewart B.A."/>
            <person name="Lee S.R."/>
            <person name="Wilamowska K."/>
            <person name="Weinberg Z."/>
            <person name="Ruzzo W.L."/>
            <person name="Wloga D."/>
            <person name="Gaertig J."/>
            <person name="Frankel J."/>
            <person name="Tsao C.-C."/>
            <person name="Gorovsky M.A."/>
            <person name="Keeling P.J."/>
            <person name="Waller R.F."/>
            <person name="Patron N.J."/>
            <person name="Cherry J.M."/>
            <person name="Stover N.A."/>
            <person name="Krieger C.J."/>
            <person name="del Toro C."/>
            <person name="Ryder H.F."/>
            <person name="Williamson S.C."/>
            <person name="Barbeau R.A."/>
            <person name="Hamilton E.P."/>
            <person name="Orias E."/>
        </authorList>
    </citation>
    <scope>NUCLEOTIDE SEQUENCE [LARGE SCALE GENOMIC DNA]</scope>
    <source>
        <strain evidence="3">SB210</strain>
    </source>
</reference>
<dbReference type="GeneID" id="7845615"/>
<proteinExistence type="inferred from homology"/>
<keyword evidence="3" id="KW-1185">Reference proteome</keyword>
<dbReference type="EMBL" id="GG662704">
    <property type="protein sequence ID" value="EAR95532.2"/>
    <property type="molecule type" value="Genomic_DNA"/>
</dbReference>
<dbReference type="Proteomes" id="UP000009168">
    <property type="component" value="Unassembled WGS sequence"/>
</dbReference>
<dbReference type="OrthoDB" id="10260024at2759"/>
<evidence type="ECO:0000313" key="2">
    <source>
        <dbReference type="EMBL" id="EAR95532.2"/>
    </source>
</evidence>
<dbReference type="Pfam" id="PF14956">
    <property type="entry name" value="DUF4505"/>
    <property type="match status" value="1"/>
</dbReference>
<dbReference type="STRING" id="312017.Q23FS8"/>
<accession>Q23FS8</accession>
<dbReference type="RefSeq" id="XP_001015777.2">
    <property type="nucleotide sequence ID" value="XM_001015777.2"/>
</dbReference>
<dbReference type="AlphaFoldDB" id="Q23FS8"/>
<evidence type="ECO:0000256" key="1">
    <source>
        <dbReference type="ARBA" id="ARBA00006322"/>
    </source>
</evidence>
<evidence type="ECO:0000313" key="3">
    <source>
        <dbReference type="Proteomes" id="UP000009168"/>
    </source>
</evidence>